<dbReference type="EMBL" id="KZ501954">
    <property type="protein sequence ID" value="PKU86336.1"/>
    <property type="molecule type" value="Genomic_DNA"/>
</dbReference>
<sequence length="102" mass="11637">MGDASLIEEEKYLHENVHNKHLQLVMDLEGEEPPLVVLEPVAESFAEVEGSHFEVLLVANLFSWIMTLMLANTLVSLRLPFLLTFQGHKIGWKLEPAQDWVN</sequence>
<proteinExistence type="predicted"/>
<protein>
    <submittedName>
        <fullName evidence="1">Uncharacterized protein</fullName>
    </submittedName>
</protein>
<organism evidence="1 2">
    <name type="scientific">Dendrobium catenatum</name>
    <dbReference type="NCBI Taxonomy" id="906689"/>
    <lineage>
        <taxon>Eukaryota</taxon>
        <taxon>Viridiplantae</taxon>
        <taxon>Streptophyta</taxon>
        <taxon>Embryophyta</taxon>
        <taxon>Tracheophyta</taxon>
        <taxon>Spermatophyta</taxon>
        <taxon>Magnoliopsida</taxon>
        <taxon>Liliopsida</taxon>
        <taxon>Asparagales</taxon>
        <taxon>Orchidaceae</taxon>
        <taxon>Epidendroideae</taxon>
        <taxon>Malaxideae</taxon>
        <taxon>Dendrobiinae</taxon>
        <taxon>Dendrobium</taxon>
    </lineage>
</organism>
<accession>A0A2I0XEJ5</accession>
<evidence type="ECO:0000313" key="2">
    <source>
        <dbReference type="Proteomes" id="UP000233837"/>
    </source>
</evidence>
<name>A0A2I0XEJ5_9ASPA</name>
<reference evidence="1 2" key="1">
    <citation type="journal article" date="2016" name="Sci. Rep.">
        <title>The Dendrobium catenatum Lindl. genome sequence provides insights into polysaccharide synthase, floral development and adaptive evolution.</title>
        <authorList>
            <person name="Zhang G.Q."/>
            <person name="Xu Q."/>
            <person name="Bian C."/>
            <person name="Tsai W.C."/>
            <person name="Yeh C.M."/>
            <person name="Liu K.W."/>
            <person name="Yoshida K."/>
            <person name="Zhang L.S."/>
            <person name="Chang S.B."/>
            <person name="Chen F."/>
            <person name="Shi Y."/>
            <person name="Su Y.Y."/>
            <person name="Zhang Y.Q."/>
            <person name="Chen L.J."/>
            <person name="Yin Y."/>
            <person name="Lin M."/>
            <person name="Huang H."/>
            <person name="Deng H."/>
            <person name="Wang Z.W."/>
            <person name="Zhu S.L."/>
            <person name="Zhao X."/>
            <person name="Deng C."/>
            <person name="Niu S.C."/>
            <person name="Huang J."/>
            <person name="Wang M."/>
            <person name="Liu G.H."/>
            <person name="Yang H.J."/>
            <person name="Xiao X.J."/>
            <person name="Hsiao Y.Y."/>
            <person name="Wu W.L."/>
            <person name="Chen Y.Y."/>
            <person name="Mitsuda N."/>
            <person name="Ohme-Takagi M."/>
            <person name="Luo Y.B."/>
            <person name="Van de Peer Y."/>
            <person name="Liu Z.J."/>
        </authorList>
    </citation>
    <scope>NUCLEOTIDE SEQUENCE [LARGE SCALE GENOMIC DNA]</scope>
    <source>
        <tissue evidence="1">The whole plant</tissue>
    </source>
</reference>
<evidence type="ECO:0000313" key="1">
    <source>
        <dbReference type="EMBL" id="PKU86336.1"/>
    </source>
</evidence>
<dbReference type="AlphaFoldDB" id="A0A2I0XEJ5"/>
<dbReference type="Proteomes" id="UP000233837">
    <property type="component" value="Unassembled WGS sequence"/>
</dbReference>
<keyword evidence="2" id="KW-1185">Reference proteome</keyword>
<gene>
    <name evidence="1" type="ORF">MA16_Dca002167</name>
</gene>
<reference evidence="1 2" key="2">
    <citation type="journal article" date="2017" name="Nature">
        <title>The Apostasia genome and the evolution of orchids.</title>
        <authorList>
            <person name="Zhang G.Q."/>
            <person name="Liu K.W."/>
            <person name="Li Z."/>
            <person name="Lohaus R."/>
            <person name="Hsiao Y.Y."/>
            <person name="Niu S.C."/>
            <person name="Wang J.Y."/>
            <person name="Lin Y.C."/>
            <person name="Xu Q."/>
            <person name="Chen L.J."/>
            <person name="Yoshida K."/>
            <person name="Fujiwara S."/>
            <person name="Wang Z.W."/>
            <person name="Zhang Y.Q."/>
            <person name="Mitsuda N."/>
            <person name="Wang M."/>
            <person name="Liu G.H."/>
            <person name="Pecoraro L."/>
            <person name="Huang H.X."/>
            <person name="Xiao X.J."/>
            <person name="Lin M."/>
            <person name="Wu X.Y."/>
            <person name="Wu W.L."/>
            <person name="Chen Y.Y."/>
            <person name="Chang S.B."/>
            <person name="Sakamoto S."/>
            <person name="Ohme-Takagi M."/>
            <person name="Yagi M."/>
            <person name="Zeng S.J."/>
            <person name="Shen C.Y."/>
            <person name="Yeh C.M."/>
            <person name="Luo Y.B."/>
            <person name="Tsai W.C."/>
            <person name="Van de Peer Y."/>
            <person name="Liu Z.J."/>
        </authorList>
    </citation>
    <scope>NUCLEOTIDE SEQUENCE [LARGE SCALE GENOMIC DNA]</scope>
    <source>
        <tissue evidence="1">The whole plant</tissue>
    </source>
</reference>